<gene>
    <name evidence="1" type="ORF">BURPS1710A_A0763</name>
</gene>
<organism evidence="1">
    <name type="scientific">Burkholderia pseudomallei 1710a</name>
    <dbReference type="NCBI Taxonomy" id="320371"/>
    <lineage>
        <taxon>Bacteria</taxon>
        <taxon>Pseudomonadati</taxon>
        <taxon>Pseudomonadota</taxon>
        <taxon>Betaproteobacteria</taxon>
        <taxon>Burkholderiales</taxon>
        <taxon>Burkholderiaceae</taxon>
        <taxon>Burkholderia</taxon>
        <taxon>pseudomallei group</taxon>
    </lineage>
</organism>
<dbReference type="HOGENOM" id="CLU_3230856_0_0_4"/>
<protein>
    <submittedName>
        <fullName evidence="1">Uncharacterized protein</fullName>
    </submittedName>
</protein>
<accession>A0A0E1VU39</accession>
<dbReference type="EMBL" id="CM000833">
    <property type="protein sequence ID" value="EET04378.1"/>
    <property type="molecule type" value="Genomic_DNA"/>
</dbReference>
<reference evidence="1" key="1">
    <citation type="submission" date="2009-05" db="EMBL/GenBank/DDBJ databases">
        <authorList>
            <person name="Harkins D.M."/>
            <person name="DeShazer D."/>
            <person name="Woods D.E."/>
            <person name="Brinkac L.M."/>
            <person name="Brown K.A."/>
            <person name="Hung G.C."/>
            <person name="Tuanyok A."/>
            <person name="Zhang B."/>
            <person name="Nierman W.C."/>
        </authorList>
    </citation>
    <scope>NUCLEOTIDE SEQUENCE [LARGE SCALE GENOMIC DNA]</scope>
    <source>
        <strain evidence="1">1710a</strain>
    </source>
</reference>
<name>A0A0E1VU39_BURPE</name>
<evidence type="ECO:0000313" key="1">
    <source>
        <dbReference type="EMBL" id="EET04378.1"/>
    </source>
</evidence>
<dbReference type="Proteomes" id="UP000001812">
    <property type="component" value="Chromosome II"/>
</dbReference>
<sequence>MHPPRTPFRLHHYQLGYCPYFAHFQATLLTEISLWKYYGQAVE</sequence>
<dbReference type="AlphaFoldDB" id="A0A0E1VU39"/>
<proteinExistence type="predicted"/>